<evidence type="ECO:0000313" key="3">
    <source>
        <dbReference type="EMBL" id="UWZ35319.1"/>
    </source>
</evidence>
<organism evidence="2 4">
    <name type="scientific">Dactylosporangium roseum</name>
    <dbReference type="NCBI Taxonomy" id="47989"/>
    <lineage>
        <taxon>Bacteria</taxon>
        <taxon>Bacillati</taxon>
        <taxon>Actinomycetota</taxon>
        <taxon>Actinomycetes</taxon>
        <taxon>Micromonosporales</taxon>
        <taxon>Micromonosporaceae</taxon>
        <taxon>Dactylosporangium</taxon>
    </lineage>
</organism>
<keyword evidence="4" id="KW-1185">Reference proteome</keyword>
<gene>
    <name evidence="2" type="ORF">Drose_20200</name>
    <name evidence="3" type="ORF">Drose_29885</name>
</gene>
<proteinExistence type="predicted"/>
<evidence type="ECO:0000259" key="1">
    <source>
        <dbReference type="Pfam" id="PF13546"/>
    </source>
</evidence>
<dbReference type="Pfam" id="PF13546">
    <property type="entry name" value="DDE_5"/>
    <property type="match status" value="1"/>
</dbReference>
<name>A0ABY5YV47_9ACTN</name>
<protein>
    <submittedName>
        <fullName evidence="2">Transposase</fullName>
    </submittedName>
</protein>
<evidence type="ECO:0000313" key="4">
    <source>
        <dbReference type="Proteomes" id="UP001058271"/>
    </source>
</evidence>
<dbReference type="RefSeq" id="WP_260722881.1">
    <property type="nucleotide sequence ID" value="NZ_BAAABS010000103.1"/>
</dbReference>
<dbReference type="EMBL" id="CP073721">
    <property type="protein sequence ID" value="UWZ35319.1"/>
    <property type="molecule type" value="Genomic_DNA"/>
</dbReference>
<accession>A0ABY5YV47</accession>
<reference evidence="2" key="1">
    <citation type="submission" date="2021-04" db="EMBL/GenBank/DDBJ databases">
        <title>Biosynthetic gene clusters of Dactylosporangioum roseum.</title>
        <authorList>
            <person name="Hartkoorn R.C."/>
            <person name="Beaudoing E."/>
            <person name="Hot D."/>
            <person name="Moureu S."/>
        </authorList>
    </citation>
    <scope>NUCLEOTIDE SEQUENCE</scope>
    <source>
        <strain evidence="2">NRRL B-16295</strain>
    </source>
</reference>
<dbReference type="InterPro" id="IPR038721">
    <property type="entry name" value="IS701-like_DDE_dom"/>
</dbReference>
<dbReference type="EMBL" id="CP073721">
    <property type="protein sequence ID" value="UWZ33621.1"/>
    <property type="molecule type" value="Genomic_DNA"/>
</dbReference>
<dbReference type="Proteomes" id="UP001058271">
    <property type="component" value="Chromosome"/>
</dbReference>
<feature type="domain" description="Transposase IS701-like DDE" evidence="1">
    <location>
        <begin position="22"/>
        <end position="184"/>
    </location>
</feature>
<evidence type="ECO:0000313" key="2">
    <source>
        <dbReference type="EMBL" id="UWZ33621.1"/>
    </source>
</evidence>
<sequence length="200" mass="21650">MSVVACDPDHELRVLAEFRDGVYRCFGRWADTLFELVDALAGSTRPIRSVAELMFEPVLRRGWGSLYQALERGAVDVVAARALLARHVRPAGVLMFAVDVSKFPRPDTRYVPDVGMQYAAERDSAGGTPVVPGWAVQWLCQVGLGAAGDPKRSWVVPMDLRRVGTADNANDLAAAQIADLAAQLRAGKVPGIPLFLHDVG</sequence>